<evidence type="ECO:0000313" key="2">
    <source>
        <dbReference type="Proteomes" id="UP000053097"/>
    </source>
</evidence>
<dbReference type="Proteomes" id="UP000053097">
    <property type="component" value="Unassembled WGS sequence"/>
</dbReference>
<dbReference type="EMBL" id="KK107558">
    <property type="protein sequence ID" value="EZA48968.1"/>
    <property type="molecule type" value="Genomic_DNA"/>
</dbReference>
<keyword evidence="2" id="KW-1185">Reference proteome</keyword>
<protein>
    <submittedName>
        <fullName evidence="1">Uncharacterized protein</fullName>
    </submittedName>
</protein>
<gene>
    <name evidence="1" type="ORF">X777_12414</name>
</gene>
<evidence type="ECO:0000313" key="1">
    <source>
        <dbReference type="EMBL" id="EZA48968.1"/>
    </source>
</evidence>
<name>A0A026VYT7_OOCBI</name>
<organism evidence="1 2">
    <name type="scientific">Ooceraea biroi</name>
    <name type="common">Clonal raider ant</name>
    <name type="synonym">Cerapachys biroi</name>
    <dbReference type="NCBI Taxonomy" id="2015173"/>
    <lineage>
        <taxon>Eukaryota</taxon>
        <taxon>Metazoa</taxon>
        <taxon>Ecdysozoa</taxon>
        <taxon>Arthropoda</taxon>
        <taxon>Hexapoda</taxon>
        <taxon>Insecta</taxon>
        <taxon>Pterygota</taxon>
        <taxon>Neoptera</taxon>
        <taxon>Endopterygota</taxon>
        <taxon>Hymenoptera</taxon>
        <taxon>Apocrita</taxon>
        <taxon>Aculeata</taxon>
        <taxon>Formicoidea</taxon>
        <taxon>Formicidae</taxon>
        <taxon>Dorylinae</taxon>
        <taxon>Ooceraea</taxon>
    </lineage>
</organism>
<sequence>MKLTRPRLSPISKLLAVPPNELAAVLATASPAAAARFRLIKVTIHVPLEGSLLEVGSAAPDRGTAPASGSPLSLLYAVVEQAVAPNGGAQGHGSLVLFCNGGASLGRDGNGLADVPRTAVTPSSLLVLHGEPGSVISLVPLLLHSPQDTATPLKRQGKRLLSKVASRHFSCKNDQLIVKASYR</sequence>
<accession>A0A026VYT7</accession>
<dbReference type="AlphaFoldDB" id="A0A026VYT7"/>
<proteinExistence type="predicted"/>
<reference evidence="1 2" key="1">
    <citation type="journal article" date="2014" name="Curr. Biol.">
        <title>The genome of the clonal raider ant Cerapachys biroi.</title>
        <authorList>
            <person name="Oxley P.R."/>
            <person name="Ji L."/>
            <person name="Fetter-Pruneda I."/>
            <person name="McKenzie S.K."/>
            <person name="Li C."/>
            <person name="Hu H."/>
            <person name="Zhang G."/>
            <person name="Kronauer D.J."/>
        </authorList>
    </citation>
    <scope>NUCLEOTIDE SEQUENCE [LARGE SCALE GENOMIC DNA]</scope>
</reference>